<accession>A0ABV2AU20</accession>
<evidence type="ECO:0000313" key="2">
    <source>
        <dbReference type="Proteomes" id="UP001439008"/>
    </source>
</evidence>
<keyword evidence="2" id="KW-1185">Reference proteome</keyword>
<gene>
    <name evidence="1" type="ORF">MHBO_004666</name>
</gene>
<comment type="caution">
    <text evidence="1">The sequence shown here is derived from an EMBL/GenBank/DDBJ whole genome shotgun (WGS) entry which is preliminary data.</text>
</comment>
<evidence type="ECO:0000313" key="1">
    <source>
        <dbReference type="EMBL" id="MES1923124.1"/>
    </source>
</evidence>
<feature type="non-terminal residue" evidence="1">
    <location>
        <position position="179"/>
    </location>
</feature>
<organism evidence="1 2">
    <name type="scientific">Bonamia ostreae</name>
    <dbReference type="NCBI Taxonomy" id="126728"/>
    <lineage>
        <taxon>Eukaryota</taxon>
        <taxon>Sar</taxon>
        <taxon>Rhizaria</taxon>
        <taxon>Endomyxa</taxon>
        <taxon>Ascetosporea</taxon>
        <taxon>Haplosporida</taxon>
        <taxon>Bonamia</taxon>
    </lineage>
</organism>
<protein>
    <recommendedName>
        <fullName evidence="3">TF-B3 domain-containing protein</fullName>
    </recommendedName>
</protein>
<sequence length="179" mass="20728">MAVNVVLLKNHRHDLVQQLHIPRLFGVVTRIKKLSSMEMPSFLPEHLHVSTLEGFIYFRHTYMKSVLKAGKKVLKDDELVGSYARFDDKSFARDCASIKKGDKVSFRLCYSQNGNLAVREIRFLEREQNDFCGEEEFANPSKLTNEKESTEVVLVPFVSAEKKAKLEQNFRKKNVYGRE</sequence>
<name>A0ABV2AU20_9EUKA</name>
<reference evidence="1 2" key="1">
    <citation type="journal article" date="2024" name="BMC Biol.">
        <title>Comparative genomics of Ascetosporea gives new insight into the evolutionary basis for animal parasitism in Rhizaria.</title>
        <authorList>
            <person name="Hiltunen Thoren M."/>
            <person name="Onut-Brannstrom I."/>
            <person name="Alfjorden A."/>
            <person name="Peckova H."/>
            <person name="Swords F."/>
            <person name="Hooper C."/>
            <person name="Holzer A.S."/>
            <person name="Bass D."/>
            <person name="Burki F."/>
        </authorList>
    </citation>
    <scope>NUCLEOTIDE SEQUENCE [LARGE SCALE GENOMIC DNA]</scope>
    <source>
        <strain evidence="1">20-A016</strain>
    </source>
</reference>
<dbReference type="Proteomes" id="UP001439008">
    <property type="component" value="Unassembled WGS sequence"/>
</dbReference>
<proteinExistence type="predicted"/>
<dbReference type="EMBL" id="JBDODL010004770">
    <property type="protein sequence ID" value="MES1923124.1"/>
    <property type="molecule type" value="Genomic_DNA"/>
</dbReference>
<evidence type="ECO:0008006" key="3">
    <source>
        <dbReference type="Google" id="ProtNLM"/>
    </source>
</evidence>